<reference evidence="4" key="1">
    <citation type="journal article" date="2021" name="IMA Fungus">
        <title>Genomic characterization of three marine fungi, including Emericellopsis atlantica sp. nov. with signatures of a generalist lifestyle and marine biomass degradation.</title>
        <authorList>
            <person name="Hagestad O.C."/>
            <person name="Hou L."/>
            <person name="Andersen J.H."/>
            <person name="Hansen E.H."/>
            <person name="Altermark B."/>
            <person name="Li C."/>
            <person name="Kuhnert E."/>
            <person name="Cox R.J."/>
            <person name="Crous P.W."/>
            <person name="Spatafora J.W."/>
            <person name="Lail K."/>
            <person name="Amirebrahimi M."/>
            <person name="Lipzen A."/>
            <person name="Pangilinan J."/>
            <person name="Andreopoulos W."/>
            <person name="Hayes R.D."/>
            <person name="Ng V."/>
            <person name="Grigoriev I.V."/>
            <person name="Jackson S.A."/>
            <person name="Sutton T.D.S."/>
            <person name="Dobson A.D.W."/>
            <person name="Rama T."/>
        </authorList>
    </citation>
    <scope>NUCLEOTIDE SEQUENCE</scope>
    <source>
        <strain evidence="4">TS7</strain>
    </source>
</reference>
<feature type="signal peptide" evidence="3">
    <location>
        <begin position="1"/>
        <end position="15"/>
    </location>
</feature>
<dbReference type="EMBL" id="MU251261">
    <property type="protein sequence ID" value="KAG9252573.1"/>
    <property type="molecule type" value="Genomic_DNA"/>
</dbReference>
<dbReference type="GeneID" id="70293244"/>
<evidence type="ECO:0000256" key="1">
    <source>
        <dbReference type="SAM" id="MobiDB-lite"/>
    </source>
</evidence>
<evidence type="ECO:0000256" key="2">
    <source>
        <dbReference type="SAM" id="Phobius"/>
    </source>
</evidence>
<keyword evidence="2" id="KW-0472">Membrane</keyword>
<dbReference type="RefSeq" id="XP_046116497.1">
    <property type="nucleotide sequence ID" value="XM_046262341.1"/>
</dbReference>
<dbReference type="AlphaFoldDB" id="A0A9P7ZJD7"/>
<gene>
    <name evidence="4" type="ORF">F5Z01DRAFT_638076</name>
</gene>
<evidence type="ECO:0000313" key="4">
    <source>
        <dbReference type="EMBL" id="KAG9252573.1"/>
    </source>
</evidence>
<proteinExistence type="predicted"/>
<protein>
    <recommendedName>
        <fullName evidence="6">Mid2 domain-containing protein</fullName>
    </recommendedName>
</protein>
<sequence length="431" mass="45388">MRYLFSVTCVAQALAALLPTIPQRGNGSAVPFHSTHASYPRLHDARYVNSTTTNAALTLSADPSTGVTDDVAPSRSSVSTDRAQATVFPESHRSTQTTWTTAWESTETSVVRQSTTSQADKSVASPSREKTSISRMTMTNQHLPPSEAYATSHIGKTDRPLEAQDIGLSHDTGVIMPSSILPPESDLVTVPHVESNMSPTAPADKATMASVMGGTTVTPAEDKVTGVSLTLSAQPTLSPLQRPLVEAAASTKQSVESVMDSAHSVPEGFTVHQPMEEKTPTFPLTVPAPEVSDVTAVIVPDTSSVFVATVSTSSLVATDEVASNTATQKSSDAPNVTIGHGVSKFGSNGLPTTSREPNENTLESGGNNPTPRQQAFTAGIVGGAAILAITCGAVVFLVFHRRRRRVHPYKQFGPAKSDNSLDFQCVGLKQP</sequence>
<comment type="caution">
    <text evidence="4">The sequence shown here is derived from an EMBL/GenBank/DDBJ whole genome shotgun (WGS) entry which is preliminary data.</text>
</comment>
<evidence type="ECO:0000313" key="5">
    <source>
        <dbReference type="Proteomes" id="UP000887229"/>
    </source>
</evidence>
<evidence type="ECO:0000256" key="3">
    <source>
        <dbReference type="SAM" id="SignalP"/>
    </source>
</evidence>
<keyword evidence="3" id="KW-0732">Signal</keyword>
<feature type="region of interest" description="Disordered" evidence="1">
    <location>
        <begin position="342"/>
        <end position="373"/>
    </location>
</feature>
<feature type="chain" id="PRO_5040351003" description="Mid2 domain-containing protein" evidence="3">
    <location>
        <begin position="16"/>
        <end position="431"/>
    </location>
</feature>
<keyword evidence="5" id="KW-1185">Reference proteome</keyword>
<accession>A0A9P7ZJD7</accession>
<feature type="transmembrane region" description="Helical" evidence="2">
    <location>
        <begin position="376"/>
        <end position="399"/>
    </location>
</feature>
<evidence type="ECO:0008006" key="6">
    <source>
        <dbReference type="Google" id="ProtNLM"/>
    </source>
</evidence>
<feature type="compositionally biased region" description="Polar residues" evidence="1">
    <location>
        <begin position="74"/>
        <end position="83"/>
    </location>
</feature>
<organism evidence="4 5">
    <name type="scientific">Emericellopsis atlantica</name>
    <dbReference type="NCBI Taxonomy" id="2614577"/>
    <lineage>
        <taxon>Eukaryota</taxon>
        <taxon>Fungi</taxon>
        <taxon>Dikarya</taxon>
        <taxon>Ascomycota</taxon>
        <taxon>Pezizomycotina</taxon>
        <taxon>Sordariomycetes</taxon>
        <taxon>Hypocreomycetidae</taxon>
        <taxon>Hypocreales</taxon>
        <taxon>Bionectriaceae</taxon>
        <taxon>Emericellopsis</taxon>
    </lineage>
</organism>
<name>A0A9P7ZJD7_9HYPO</name>
<feature type="compositionally biased region" description="Polar residues" evidence="1">
    <location>
        <begin position="345"/>
        <end position="373"/>
    </location>
</feature>
<keyword evidence="2" id="KW-0812">Transmembrane</keyword>
<keyword evidence="2" id="KW-1133">Transmembrane helix</keyword>
<feature type="region of interest" description="Disordered" evidence="1">
    <location>
        <begin position="61"/>
        <end position="84"/>
    </location>
</feature>
<dbReference type="Proteomes" id="UP000887229">
    <property type="component" value="Unassembled WGS sequence"/>
</dbReference>
<feature type="compositionally biased region" description="Polar residues" evidence="1">
    <location>
        <begin position="110"/>
        <end position="120"/>
    </location>
</feature>
<feature type="region of interest" description="Disordered" evidence="1">
    <location>
        <begin position="107"/>
        <end position="133"/>
    </location>
</feature>